<keyword evidence="2" id="KW-0812">Transmembrane</keyword>
<evidence type="ECO:0000256" key="4">
    <source>
        <dbReference type="ARBA" id="ARBA00022989"/>
    </source>
</evidence>
<dbReference type="Proteomes" id="UP001164746">
    <property type="component" value="Chromosome 5"/>
</dbReference>
<evidence type="ECO:0000256" key="1">
    <source>
        <dbReference type="ARBA" id="ARBA00004370"/>
    </source>
</evidence>
<keyword evidence="3" id="KW-0732">Signal</keyword>
<proteinExistence type="predicted"/>
<dbReference type="InterPro" id="IPR035897">
    <property type="entry name" value="Toll_tir_struct_dom_sf"/>
</dbReference>
<dbReference type="SMART" id="SM00255">
    <property type="entry name" value="TIR"/>
    <property type="match status" value="1"/>
</dbReference>
<dbReference type="EMBL" id="CP111016">
    <property type="protein sequence ID" value="WAR05191.1"/>
    <property type="molecule type" value="Genomic_DNA"/>
</dbReference>
<dbReference type="SUPFAM" id="SSF52200">
    <property type="entry name" value="Toll/Interleukin receptor TIR domain"/>
    <property type="match status" value="1"/>
</dbReference>
<protein>
    <submittedName>
        <fullName evidence="7">TLR4-like protein</fullName>
    </submittedName>
</protein>
<evidence type="ECO:0000259" key="6">
    <source>
        <dbReference type="PROSITE" id="PS50104"/>
    </source>
</evidence>
<organism evidence="7 8">
    <name type="scientific">Mya arenaria</name>
    <name type="common">Soft-shell clam</name>
    <dbReference type="NCBI Taxonomy" id="6604"/>
    <lineage>
        <taxon>Eukaryota</taxon>
        <taxon>Metazoa</taxon>
        <taxon>Spiralia</taxon>
        <taxon>Lophotrochozoa</taxon>
        <taxon>Mollusca</taxon>
        <taxon>Bivalvia</taxon>
        <taxon>Autobranchia</taxon>
        <taxon>Heteroconchia</taxon>
        <taxon>Euheterodonta</taxon>
        <taxon>Imparidentia</taxon>
        <taxon>Neoheterodontei</taxon>
        <taxon>Myida</taxon>
        <taxon>Myoidea</taxon>
        <taxon>Myidae</taxon>
        <taxon>Mya</taxon>
    </lineage>
</organism>
<dbReference type="PANTHER" id="PTHR24365">
    <property type="entry name" value="TOLL-LIKE RECEPTOR"/>
    <property type="match status" value="1"/>
</dbReference>
<evidence type="ECO:0000313" key="7">
    <source>
        <dbReference type="EMBL" id="WAR05191.1"/>
    </source>
</evidence>
<feature type="domain" description="TIR" evidence="6">
    <location>
        <begin position="1"/>
        <end position="130"/>
    </location>
</feature>
<gene>
    <name evidence="7" type="ORF">MAR_020560</name>
</gene>
<evidence type="ECO:0000256" key="2">
    <source>
        <dbReference type="ARBA" id="ARBA00022692"/>
    </source>
</evidence>
<keyword evidence="5" id="KW-0472">Membrane</keyword>
<dbReference type="InterPro" id="IPR000157">
    <property type="entry name" value="TIR_dom"/>
</dbReference>
<name>A0ABY7E9B8_MYAAR</name>
<evidence type="ECO:0000256" key="3">
    <source>
        <dbReference type="ARBA" id="ARBA00022729"/>
    </source>
</evidence>
<keyword evidence="8" id="KW-1185">Reference proteome</keyword>
<dbReference type="PROSITE" id="PS50104">
    <property type="entry name" value="TIR"/>
    <property type="match status" value="1"/>
</dbReference>
<comment type="subcellular location">
    <subcellularLocation>
        <location evidence="1">Membrane</location>
    </subcellularLocation>
</comment>
<dbReference type="Pfam" id="PF01582">
    <property type="entry name" value="TIR"/>
    <property type="match status" value="1"/>
</dbReference>
<keyword evidence="4" id="KW-1133">Transmembrane helix</keyword>
<evidence type="ECO:0000313" key="8">
    <source>
        <dbReference type="Proteomes" id="UP001164746"/>
    </source>
</evidence>
<dbReference type="PANTHER" id="PTHR24365:SF541">
    <property type="entry name" value="PROTEIN TOLL-RELATED"/>
    <property type="match status" value="1"/>
</dbReference>
<dbReference type="Gene3D" id="3.40.50.10140">
    <property type="entry name" value="Toll/interleukin-1 receptor homology (TIR) domain"/>
    <property type="match status" value="1"/>
</dbReference>
<evidence type="ECO:0000256" key="5">
    <source>
        <dbReference type="ARBA" id="ARBA00023136"/>
    </source>
</evidence>
<sequence length="132" mass="15493">MTSGNLDEIIPRLEDRGMKLCVHERDFLPGISIWDNIVDAIRTSKKTVVILSKTFIQKHWCIFEFNMARLESIDKRVCENGCLVIVLYENVPPKVLPLEILDWIDNHSYIRYTQDPDGQQMFWDNLTIAIKR</sequence>
<reference evidence="7" key="1">
    <citation type="submission" date="2022-11" db="EMBL/GenBank/DDBJ databases">
        <title>Centuries of genome instability and evolution in soft-shell clam transmissible cancer (bioRxiv).</title>
        <authorList>
            <person name="Hart S.F.M."/>
            <person name="Yonemitsu M.A."/>
            <person name="Giersch R.M."/>
            <person name="Beal B.F."/>
            <person name="Arriagada G."/>
            <person name="Davis B.W."/>
            <person name="Ostrander E.A."/>
            <person name="Goff S.P."/>
            <person name="Metzger M.J."/>
        </authorList>
    </citation>
    <scope>NUCLEOTIDE SEQUENCE</scope>
    <source>
        <strain evidence="7">MELC-2E11</strain>
        <tissue evidence="7">Siphon/mantle</tissue>
    </source>
</reference>
<accession>A0ABY7E9B8</accession>